<feature type="domain" description="Flavinylation-associated cytochrome" evidence="2">
    <location>
        <begin position="73"/>
        <end position="131"/>
    </location>
</feature>
<feature type="transmembrane region" description="Helical" evidence="1">
    <location>
        <begin position="196"/>
        <end position="216"/>
    </location>
</feature>
<dbReference type="KEGG" id="prag:EKN56_09620"/>
<dbReference type="InterPro" id="IPR025517">
    <property type="entry name" value="DUF4405"/>
</dbReference>
<feature type="transmembrane region" description="Helical" evidence="1">
    <location>
        <begin position="116"/>
        <end position="134"/>
    </location>
</feature>
<keyword evidence="1" id="KW-1133">Transmembrane helix</keyword>
<evidence type="ECO:0000256" key="1">
    <source>
        <dbReference type="SAM" id="Phobius"/>
    </source>
</evidence>
<dbReference type="EMBL" id="CP034752">
    <property type="protein sequence ID" value="QBH96641.1"/>
    <property type="molecule type" value="Genomic_DNA"/>
</dbReference>
<gene>
    <name evidence="3" type="ORF">EKN56_09620</name>
</gene>
<keyword evidence="1" id="KW-0472">Membrane</keyword>
<reference evidence="3 4" key="1">
    <citation type="submission" date="2019-03" db="EMBL/GenBank/DDBJ databases">
        <title>Pragia sp. nov. isolated from the gut tract of Carduelis flavirostris.</title>
        <authorList>
            <person name="Ge Y."/>
        </authorList>
    </citation>
    <scope>NUCLEOTIDE SEQUENCE [LARGE SCALE GENOMIC DNA]</scope>
    <source>
        <strain evidence="3 4">CF-458</strain>
    </source>
</reference>
<dbReference type="RefSeq" id="WP_130591578.1">
    <property type="nucleotide sequence ID" value="NZ_CP034752.1"/>
</dbReference>
<evidence type="ECO:0000259" key="2">
    <source>
        <dbReference type="Pfam" id="PF14358"/>
    </source>
</evidence>
<sequence>MRKKYQCQVMLDVVMVSILLSLMGFHLWSEYVHEWLGAVFFLMVVLHVSWNIHWIQALFQGEYSTFRILQLSINVLLMLLFLSAAISGIMLSRHILPNFIMHNSSDLVRKIHMTSIHWGLVVIALHLGVHWKMLANFFCKIWHISPDSVLVRRILPALLGMVSGYGLYAFIHRGILPYLLLQVDFAFFDFEESKLLVYWDFFAIMMFGAYLTRYLIWLTIFRPQ</sequence>
<feature type="transmembrane region" description="Helical" evidence="1">
    <location>
        <begin position="9"/>
        <end position="29"/>
    </location>
</feature>
<proteinExistence type="predicted"/>
<dbReference type="AlphaFoldDB" id="A0A411WKA4"/>
<keyword evidence="1" id="KW-0812">Transmembrane</keyword>
<feature type="transmembrane region" description="Helical" evidence="1">
    <location>
        <begin position="154"/>
        <end position="176"/>
    </location>
</feature>
<dbReference type="Pfam" id="PF14358">
    <property type="entry name" value="DUF4405"/>
    <property type="match status" value="1"/>
</dbReference>
<dbReference type="OrthoDB" id="9779183at2"/>
<feature type="transmembrane region" description="Helical" evidence="1">
    <location>
        <begin position="71"/>
        <end position="96"/>
    </location>
</feature>
<keyword evidence="4" id="KW-1185">Reference proteome</keyword>
<feature type="transmembrane region" description="Helical" evidence="1">
    <location>
        <begin position="35"/>
        <end position="59"/>
    </location>
</feature>
<protein>
    <submittedName>
        <fullName evidence="3">DUF4405 domain-containing protein</fullName>
    </submittedName>
</protein>
<accession>A0A411WKA4</accession>
<dbReference type="Proteomes" id="UP000293154">
    <property type="component" value="Chromosome"/>
</dbReference>
<name>A0A411WKA4_9GAMM</name>
<evidence type="ECO:0000313" key="3">
    <source>
        <dbReference type="EMBL" id="QBH96641.1"/>
    </source>
</evidence>
<organism evidence="3 4">
    <name type="scientific">Limnobaculum zhutongyuii</name>
    <dbReference type="NCBI Taxonomy" id="2498113"/>
    <lineage>
        <taxon>Bacteria</taxon>
        <taxon>Pseudomonadati</taxon>
        <taxon>Pseudomonadota</taxon>
        <taxon>Gammaproteobacteria</taxon>
        <taxon>Enterobacterales</taxon>
        <taxon>Budviciaceae</taxon>
        <taxon>Limnobaculum</taxon>
    </lineage>
</organism>
<evidence type="ECO:0000313" key="4">
    <source>
        <dbReference type="Proteomes" id="UP000293154"/>
    </source>
</evidence>